<dbReference type="Pfam" id="PF23344">
    <property type="entry name" value="ZP-N"/>
    <property type="match status" value="1"/>
</dbReference>
<feature type="transmembrane region" description="Helical" evidence="5">
    <location>
        <begin position="354"/>
        <end position="377"/>
    </location>
</feature>
<keyword evidence="5" id="KW-0472">Membrane</keyword>
<dbReference type="PRINTS" id="PR00023">
    <property type="entry name" value="ZPELLUCIDA"/>
</dbReference>
<dbReference type="PANTHER" id="PTHR14002:SF22">
    <property type="entry name" value="UROMODULIN-LIKE 1"/>
    <property type="match status" value="1"/>
</dbReference>
<dbReference type="PROSITE" id="PS51034">
    <property type="entry name" value="ZP_2"/>
    <property type="match status" value="1"/>
</dbReference>
<dbReference type="GeneTree" id="ENSGT00940000159975"/>
<keyword evidence="8" id="KW-1185">Reference proteome</keyword>
<keyword evidence="2" id="KW-1015">Disulfide bond</keyword>
<reference evidence="7 8" key="1">
    <citation type="journal article" date="2012" name="Nature">
        <title>The genomic landscape of species divergence in Ficedula flycatchers.</title>
        <authorList>
            <person name="Ellegren H."/>
            <person name="Smeds L."/>
            <person name="Burri R."/>
            <person name="Olason P.I."/>
            <person name="Backstrom N."/>
            <person name="Kawakami T."/>
            <person name="Kunstner A."/>
            <person name="Makinen H."/>
            <person name="Nadachowska-Brzyska K."/>
            <person name="Qvarnstrom A."/>
            <person name="Uebbing S."/>
            <person name="Wolf J.B."/>
        </authorList>
    </citation>
    <scope>NUCLEOTIDE SEQUENCE [LARGE SCALE GENOMIC DNA]</scope>
</reference>
<sequence>MDKKPVHSTVLPVTSLQTPAHVSSPASLDFSPAEHKALEDTKFSSRVLTPLPTDPIAAPDVSPRASPAPLVKPAQEVSIKEAVSVFCEMERIILAIQKRFLQQESIPESSLFLGQPGCNVSTSNGTHVVLQAGWSDCGTQNTTTTVVKTTLWNDASAQGVIHHLNVASPIHCVFQNDVLTSSGYTAKGLYTIFEDLHGSGHFRTEMQLFIGNSPVPKNFSISASEDVLIEAGMQRADNKLKVVLTDCWATPTNNSVDPLSFVFISNSCPIPNTYTMLLENGNSSKAQFKMKIFSFVNNSVVYLHCRIRICLESPGSTCRTRCQARARLLKAGETIALHRTSWGPLWKSEAGMGIGYIILIALAVFGFVLGVVTLLIFQYQRKTGRYNLRIKSDNFSYQVFYD</sequence>
<dbReference type="PANTHER" id="PTHR14002">
    <property type="entry name" value="ENDOGLIN/TGF-BETA RECEPTOR TYPE III"/>
    <property type="match status" value="1"/>
</dbReference>
<feature type="domain" description="ZP" evidence="6">
    <location>
        <begin position="86"/>
        <end position="325"/>
    </location>
</feature>
<feature type="compositionally biased region" description="Polar residues" evidence="4">
    <location>
        <begin position="11"/>
        <end position="26"/>
    </location>
</feature>
<evidence type="ECO:0000313" key="7">
    <source>
        <dbReference type="Ensembl" id="ENSFALP00000022019.1"/>
    </source>
</evidence>
<keyword evidence="1" id="KW-0732">Signal</keyword>
<dbReference type="InterPro" id="IPR048290">
    <property type="entry name" value="ZP_chr"/>
</dbReference>
<dbReference type="SMART" id="SM00241">
    <property type="entry name" value="ZP"/>
    <property type="match status" value="1"/>
</dbReference>
<evidence type="ECO:0000256" key="3">
    <source>
        <dbReference type="ARBA" id="ARBA00023180"/>
    </source>
</evidence>
<evidence type="ECO:0000256" key="1">
    <source>
        <dbReference type="ARBA" id="ARBA00022729"/>
    </source>
</evidence>
<dbReference type="Proteomes" id="UP000016665">
    <property type="component" value="Chromosome 1"/>
</dbReference>
<protein>
    <recommendedName>
        <fullName evidence="6">ZP domain-containing protein</fullName>
    </recommendedName>
</protein>
<feature type="region of interest" description="Disordered" evidence="4">
    <location>
        <begin position="1"/>
        <end position="28"/>
    </location>
</feature>
<evidence type="ECO:0000313" key="8">
    <source>
        <dbReference type="Proteomes" id="UP000016665"/>
    </source>
</evidence>
<keyword evidence="5" id="KW-1133">Transmembrane helix</keyword>
<evidence type="ECO:0000256" key="2">
    <source>
        <dbReference type="ARBA" id="ARBA00023157"/>
    </source>
</evidence>
<dbReference type="Gene3D" id="2.60.40.4100">
    <property type="entry name" value="Zona pellucida, ZP-C domain"/>
    <property type="match status" value="1"/>
</dbReference>
<feature type="region of interest" description="Disordered" evidence="4">
    <location>
        <begin position="49"/>
        <end position="68"/>
    </location>
</feature>
<reference evidence="7" key="3">
    <citation type="submission" date="2025-09" db="UniProtKB">
        <authorList>
            <consortium name="Ensembl"/>
        </authorList>
    </citation>
    <scope>IDENTIFICATION</scope>
</reference>
<dbReference type="InterPro" id="IPR042235">
    <property type="entry name" value="ZP-C_dom"/>
</dbReference>
<dbReference type="InterPro" id="IPR055356">
    <property type="entry name" value="ZP-N"/>
</dbReference>
<keyword evidence="3" id="KW-0325">Glycoprotein</keyword>
<dbReference type="AlphaFoldDB" id="A0A803VH13"/>
<reference evidence="7" key="2">
    <citation type="submission" date="2025-08" db="UniProtKB">
        <authorList>
            <consortium name="Ensembl"/>
        </authorList>
    </citation>
    <scope>IDENTIFICATION</scope>
</reference>
<keyword evidence="5" id="KW-0812">Transmembrane</keyword>
<organism evidence="7 8">
    <name type="scientific">Ficedula albicollis</name>
    <name type="common">Collared flycatcher</name>
    <name type="synonym">Muscicapa albicollis</name>
    <dbReference type="NCBI Taxonomy" id="59894"/>
    <lineage>
        <taxon>Eukaryota</taxon>
        <taxon>Metazoa</taxon>
        <taxon>Chordata</taxon>
        <taxon>Craniata</taxon>
        <taxon>Vertebrata</taxon>
        <taxon>Euteleostomi</taxon>
        <taxon>Archelosauria</taxon>
        <taxon>Archosauria</taxon>
        <taxon>Dinosauria</taxon>
        <taxon>Saurischia</taxon>
        <taxon>Theropoda</taxon>
        <taxon>Coelurosauria</taxon>
        <taxon>Aves</taxon>
        <taxon>Neognathae</taxon>
        <taxon>Neoaves</taxon>
        <taxon>Telluraves</taxon>
        <taxon>Australaves</taxon>
        <taxon>Passeriformes</taxon>
        <taxon>Muscicapidae</taxon>
        <taxon>Ficedula</taxon>
    </lineage>
</organism>
<dbReference type="Ensembl" id="ENSFALT00000024578.1">
    <property type="protein sequence ID" value="ENSFALP00000022019.1"/>
    <property type="gene ID" value="ENSFALG00000028853.1"/>
</dbReference>
<evidence type="ECO:0000259" key="6">
    <source>
        <dbReference type="PROSITE" id="PS51034"/>
    </source>
</evidence>
<evidence type="ECO:0000256" key="5">
    <source>
        <dbReference type="SAM" id="Phobius"/>
    </source>
</evidence>
<accession>A0A803VH13</accession>
<evidence type="ECO:0000256" key="4">
    <source>
        <dbReference type="SAM" id="MobiDB-lite"/>
    </source>
</evidence>
<dbReference type="InterPro" id="IPR055355">
    <property type="entry name" value="ZP-C"/>
</dbReference>
<name>A0A803VH13_FICAL</name>
<proteinExistence type="predicted"/>
<dbReference type="Gene3D" id="2.60.40.3210">
    <property type="entry name" value="Zona pellucida, ZP-N domain"/>
    <property type="match status" value="1"/>
</dbReference>
<dbReference type="Pfam" id="PF00100">
    <property type="entry name" value="Zona_pellucida"/>
    <property type="match status" value="1"/>
</dbReference>
<dbReference type="InterPro" id="IPR001507">
    <property type="entry name" value="ZP_dom"/>
</dbReference>